<evidence type="ECO:0000256" key="4">
    <source>
        <dbReference type="ARBA" id="ARBA00023235"/>
    </source>
</evidence>
<dbReference type="PANTHER" id="PTHR45625:SF4">
    <property type="entry name" value="PEPTIDYLPROLYL ISOMERASE DOMAIN AND WD REPEAT-CONTAINING PROTEIN 1"/>
    <property type="match status" value="1"/>
</dbReference>
<reference evidence="7" key="1">
    <citation type="journal article" date="2020" name="Nature">
        <title>Giant virus diversity and host interactions through global metagenomics.</title>
        <authorList>
            <person name="Schulz F."/>
            <person name="Roux S."/>
            <person name="Paez-Espino D."/>
            <person name="Jungbluth S."/>
            <person name="Walsh D.A."/>
            <person name="Denef V.J."/>
            <person name="McMahon K.D."/>
            <person name="Konstantinidis K.T."/>
            <person name="Eloe-Fadrosh E.A."/>
            <person name="Kyrpides N.C."/>
            <person name="Woyke T."/>
        </authorList>
    </citation>
    <scope>NUCLEOTIDE SEQUENCE</scope>
    <source>
        <strain evidence="7">GVMAG-S-ERX555907-63</strain>
    </source>
</reference>
<keyword evidence="5" id="KW-1133">Transmembrane helix</keyword>
<dbReference type="AlphaFoldDB" id="A0A6C0KYI6"/>
<evidence type="ECO:0000256" key="5">
    <source>
        <dbReference type="SAM" id="Phobius"/>
    </source>
</evidence>
<keyword evidence="5" id="KW-0812">Transmembrane</keyword>
<evidence type="ECO:0000256" key="3">
    <source>
        <dbReference type="ARBA" id="ARBA00023110"/>
    </source>
</evidence>
<dbReference type="PROSITE" id="PS50072">
    <property type="entry name" value="CSA_PPIASE_2"/>
    <property type="match status" value="1"/>
</dbReference>
<protein>
    <recommendedName>
        <fullName evidence="2">peptidylprolyl isomerase</fullName>
        <ecNumber evidence="2">5.2.1.8</ecNumber>
    </recommendedName>
</protein>
<dbReference type="EMBL" id="MN741021">
    <property type="protein sequence ID" value="QHU23025.1"/>
    <property type="molecule type" value="Genomic_DNA"/>
</dbReference>
<dbReference type="PROSITE" id="PS00170">
    <property type="entry name" value="CSA_PPIASE_1"/>
    <property type="match status" value="1"/>
</dbReference>
<evidence type="ECO:0000256" key="1">
    <source>
        <dbReference type="ARBA" id="ARBA00000971"/>
    </source>
</evidence>
<name>A0A6C0KYI6_9ZZZZ</name>
<dbReference type="SUPFAM" id="SSF50891">
    <property type="entry name" value="Cyclophilin-like"/>
    <property type="match status" value="1"/>
</dbReference>
<evidence type="ECO:0000313" key="7">
    <source>
        <dbReference type="EMBL" id="QHU23025.1"/>
    </source>
</evidence>
<evidence type="ECO:0000256" key="2">
    <source>
        <dbReference type="ARBA" id="ARBA00013194"/>
    </source>
</evidence>
<dbReference type="PRINTS" id="PR00153">
    <property type="entry name" value="CSAPPISMRASE"/>
</dbReference>
<keyword evidence="4" id="KW-0413">Isomerase</keyword>
<comment type="catalytic activity">
    <reaction evidence="1">
        <text>[protein]-peptidylproline (omega=180) = [protein]-peptidylproline (omega=0)</text>
        <dbReference type="Rhea" id="RHEA:16237"/>
        <dbReference type="Rhea" id="RHEA-COMP:10747"/>
        <dbReference type="Rhea" id="RHEA-COMP:10748"/>
        <dbReference type="ChEBI" id="CHEBI:83833"/>
        <dbReference type="ChEBI" id="CHEBI:83834"/>
        <dbReference type="EC" id="5.2.1.8"/>
    </reaction>
</comment>
<organism evidence="7">
    <name type="scientific">viral metagenome</name>
    <dbReference type="NCBI Taxonomy" id="1070528"/>
    <lineage>
        <taxon>unclassified sequences</taxon>
        <taxon>metagenomes</taxon>
        <taxon>organismal metagenomes</taxon>
    </lineage>
</organism>
<feature type="transmembrane region" description="Helical" evidence="5">
    <location>
        <begin position="7"/>
        <end position="26"/>
    </location>
</feature>
<dbReference type="PANTHER" id="PTHR45625">
    <property type="entry name" value="PEPTIDYL-PROLYL CIS-TRANS ISOMERASE-RELATED"/>
    <property type="match status" value="1"/>
</dbReference>
<dbReference type="Gene3D" id="2.40.100.10">
    <property type="entry name" value="Cyclophilin-like"/>
    <property type="match status" value="1"/>
</dbReference>
<dbReference type="Pfam" id="PF00160">
    <property type="entry name" value="Pro_isomerase"/>
    <property type="match status" value="1"/>
</dbReference>
<evidence type="ECO:0000259" key="6">
    <source>
        <dbReference type="PROSITE" id="PS50072"/>
    </source>
</evidence>
<accession>A0A6C0KYI6</accession>
<dbReference type="GO" id="GO:0006457">
    <property type="term" value="P:protein folding"/>
    <property type="evidence" value="ECO:0007669"/>
    <property type="project" value="InterPro"/>
</dbReference>
<dbReference type="InterPro" id="IPR029000">
    <property type="entry name" value="Cyclophilin-like_dom_sf"/>
</dbReference>
<feature type="domain" description="PPIase cyclophilin-type" evidence="6">
    <location>
        <begin position="71"/>
        <end position="214"/>
    </location>
</feature>
<dbReference type="InterPro" id="IPR002130">
    <property type="entry name" value="Cyclophilin-type_PPIase_dom"/>
</dbReference>
<dbReference type="InterPro" id="IPR020892">
    <property type="entry name" value="Cyclophilin-type_PPIase_CS"/>
</dbReference>
<proteinExistence type="predicted"/>
<dbReference type="EC" id="5.2.1.8" evidence="2"/>
<dbReference type="GO" id="GO:0003755">
    <property type="term" value="F:peptidyl-prolyl cis-trans isomerase activity"/>
    <property type="evidence" value="ECO:0007669"/>
    <property type="project" value="UniProtKB-KW"/>
</dbReference>
<keyword evidence="5" id="KW-0472">Membrane</keyword>
<sequence>MEDILEIALLFAVISLCVGYIALFIANDVEKQVNKKTQKKSSKLIIEDYESNKYVTIDVLQEDFMAIDRKSRIVIELFTSIAPKTVENFYQLCKENAYAGVPFHRVINNFMIQGGDINKKNGEGGISIYGEPFNDEEFTLKHDSEGLLSMANSGPNTNLSQFFITLAPAPHLDGKHVVFGKVISGMEHVKNIGTTPVDFNDRPVQDIKIVYSQEGKHIEEDLQKPDIAATDTSIDIPNPMKNVLPNVRENPFNNGMSSNSINLSTQASFPNHPTGVYSFQDSNTSFPEGMSTFTDNAFEINSEW</sequence>
<dbReference type="FunFam" id="2.40.100.10:FF:000025">
    <property type="entry name" value="Peptidyl-prolyl cis-trans isomerase CYP19-2"/>
    <property type="match status" value="1"/>
</dbReference>
<dbReference type="InterPro" id="IPR044666">
    <property type="entry name" value="Cyclophilin_A-like"/>
</dbReference>
<dbReference type="GO" id="GO:0071013">
    <property type="term" value="C:catalytic step 2 spliceosome"/>
    <property type="evidence" value="ECO:0007669"/>
    <property type="project" value="TreeGrafter"/>
</dbReference>
<keyword evidence="3" id="KW-0697">Rotamase</keyword>